<evidence type="ECO:0000256" key="1">
    <source>
        <dbReference type="SAM" id="Phobius"/>
    </source>
</evidence>
<keyword evidence="3" id="KW-1185">Reference proteome</keyword>
<gene>
    <name evidence="2" type="ORF">AGLY_009719</name>
</gene>
<name>A0A6G0TIV9_APHGL</name>
<evidence type="ECO:0000313" key="3">
    <source>
        <dbReference type="Proteomes" id="UP000475862"/>
    </source>
</evidence>
<organism evidence="2 3">
    <name type="scientific">Aphis glycines</name>
    <name type="common">Soybean aphid</name>
    <dbReference type="NCBI Taxonomy" id="307491"/>
    <lineage>
        <taxon>Eukaryota</taxon>
        <taxon>Metazoa</taxon>
        <taxon>Ecdysozoa</taxon>
        <taxon>Arthropoda</taxon>
        <taxon>Hexapoda</taxon>
        <taxon>Insecta</taxon>
        <taxon>Pterygota</taxon>
        <taxon>Neoptera</taxon>
        <taxon>Paraneoptera</taxon>
        <taxon>Hemiptera</taxon>
        <taxon>Sternorrhyncha</taxon>
        <taxon>Aphidomorpha</taxon>
        <taxon>Aphidoidea</taxon>
        <taxon>Aphididae</taxon>
        <taxon>Aphidini</taxon>
        <taxon>Aphis</taxon>
        <taxon>Aphis</taxon>
    </lineage>
</organism>
<reference evidence="2 3" key="1">
    <citation type="submission" date="2019-08" db="EMBL/GenBank/DDBJ databases">
        <title>The genome of the soybean aphid Biotype 1, its phylome, world population structure and adaptation to the North American continent.</title>
        <authorList>
            <person name="Giordano R."/>
            <person name="Donthu R.K."/>
            <person name="Hernandez A.G."/>
            <person name="Wright C.L."/>
            <person name="Zimin A.V."/>
        </authorList>
    </citation>
    <scope>NUCLEOTIDE SEQUENCE [LARGE SCALE GENOMIC DNA]</scope>
    <source>
        <tissue evidence="2">Whole aphids</tissue>
    </source>
</reference>
<comment type="caution">
    <text evidence="2">The sequence shown here is derived from an EMBL/GenBank/DDBJ whole genome shotgun (WGS) entry which is preliminary data.</text>
</comment>
<dbReference type="EMBL" id="VYZN01000038">
    <property type="protein sequence ID" value="KAE9532638.1"/>
    <property type="molecule type" value="Genomic_DNA"/>
</dbReference>
<keyword evidence="1" id="KW-0812">Transmembrane</keyword>
<evidence type="ECO:0000313" key="2">
    <source>
        <dbReference type="EMBL" id="KAE9532638.1"/>
    </source>
</evidence>
<accession>A0A6G0TIV9</accession>
<dbReference type="AlphaFoldDB" id="A0A6G0TIV9"/>
<protein>
    <submittedName>
        <fullName evidence="2">Uncharacterized protein</fullName>
    </submittedName>
</protein>
<proteinExistence type="predicted"/>
<sequence length="194" mass="22800">MFPIQKRVTSFHHFIDFKTTANAIIYLSRTLYSTSEKAKGKVVFDLCILMDWYYSSKTMKRVISTWYIPVELKSATVAFILFVIVKLVLMFEIKHFPGVAVFHGSFFSGNALHKKTFSIYDRHHWEITITRMFTKYVGRELLSLTLRFSGTFIKDLKHEKKKSTSNLILCEYLFITRFILNLECSDDVLLMHQV</sequence>
<feature type="transmembrane region" description="Helical" evidence="1">
    <location>
        <begin position="66"/>
        <end position="89"/>
    </location>
</feature>
<dbReference type="Proteomes" id="UP000475862">
    <property type="component" value="Unassembled WGS sequence"/>
</dbReference>
<keyword evidence="1" id="KW-1133">Transmembrane helix</keyword>
<keyword evidence="1" id="KW-0472">Membrane</keyword>